<dbReference type="OrthoDB" id="9795355at2"/>
<dbReference type="Pfam" id="PF01263">
    <property type="entry name" value="Aldose_epim"/>
    <property type="match status" value="1"/>
</dbReference>
<sequence>MTTKAYEGTYQGENAIWLQAGRYEAVVLPEIGANLIAFRDTEKEYKFLREPSLEEMDSFKERPIVHGIPVLFPPNRYQDGKFPWNGKVYEFPVNEPATGNHLHGFVHNIPWTVEKFGADESESHVTLALQVREGHSVYAYLPHSFTIRLTYTLNEFGLHQDIAVHNEGTDAMPCLLAYHTTINAPFAPNSQPSDYGFKMTIGNRWKLNERMLPTGEYQSLTADEEKMKVGGLSPFFASMDNHYTTAPQNGRNYMELTDSREGIKLVYDVGTSYKQWMIWNNGASEGFFCPEPQMNLVNAPNVDLPAGEIGLVSLEPGEVWGERARLYTIDLKK</sequence>
<dbReference type="SUPFAM" id="SSF74650">
    <property type="entry name" value="Galactose mutarotase-like"/>
    <property type="match status" value="1"/>
</dbReference>
<accession>A0A1V4HK78</accession>
<dbReference type="InterPro" id="IPR008183">
    <property type="entry name" value="Aldose_1/G6P_1-epimerase"/>
</dbReference>
<dbReference type="GO" id="GO:0005975">
    <property type="term" value="P:carbohydrate metabolic process"/>
    <property type="evidence" value="ECO:0007669"/>
    <property type="project" value="InterPro"/>
</dbReference>
<dbReference type="GO" id="GO:0016853">
    <property type="term" value="F:isomerase activity"/>
    <property type="evidence" value="ECO:0007669"/>
    <property type="project" value="InterPro"/>
</dbReference>
<keyword evidence="2" id="KW-1185">Reference proteome</keyword>
<proteinExistence type="predicted"/>
<dbReference type="RefSeq" id="WP_079412856.1">
    <property type="nucleotide sequence ID" value="NZ_MBTG01000012.1"/>
</dbReference>
<reference evidence="2" key="1">
    <citation type="submission" date="2016-07" db="EMBL/GenBank/DDBJ databases">
        <authorList>
            <person name="Florea S."/>
            <person name="Webb J.S."/>
            <person name="Jaromczyk J."/>
            <person name="Schardl C.L."/>
        </authorList>
    </citation>
    <scope>NUCLEOTIDE SEQUENCE [LARGE SCALE GENOMIC DNA]</scope>
    <source>
        <strain evidence="2">CY1</strain>
    </source>
</reference>
<evidence type="ECO:0000313" key="1">
    <source>
        <dbReference type="EMBL" id="OPH57548.1"/>
    </source>
</evidence>
<dbReference type="GO" id="GO:0030246">
    <property type="term" value="F:carbohydrate binding"/>
    <property type="evidence" value="ECO:0007669"/>
    <property type="project" value="InterPro"/>
</dbReference>
<dbReference type="STRING" id="1469647.BC351_03215"/>
<evidence type="ECO:0000313" key="2">
    <source>
        <dbReference type="Proteomes" id="UP000190626"/>
    </source>
</evidence>
<organism evidence="1 2">
    <name type="scientific">Paenibacillus ferrarius</name>
    <dbReference type="NCBI Taxonomy" id="1469647"/>
    <lineage>
        <taxon>Bacteria</taxon>
        <taxon>Bacillati</taxon>
        <taxon>Bacillota</taxon>
        <taxon>Bacilli</taxon>
        <taxon>Bacillales</taxon>
        <taxon>Paenibacillaceae</taxon>
        <taxon>Paenibacillus</taxon>
    </lineage>
</organism>
<protein>
    <submittedName>
        <fullName evidence="1">Aldose epimerase</fullName>
    </submittedName>
</protein>
<gene>
    <name evidence="1" type="ORF">BC351_03215</name>
</gene>
<dbReference type="Proteomes" id="UP000190626">
    <property type="component" value="Unassembled WGS sequence"/>
</dbReference>
<name>A0A1V4HK78_9BACL</name>
<dbReference type="InterPro" id="IPR014718">
    <property type="entry name" value="GH-type_carb-bd"/>
</dbReference>
<dbReference type="EMBL" id="MBTG01000012">
    <property type="protein sequence ID" value="OPH57548.1"/>
    <property type="molecule type" value="Genomic_DNA"/>
</dbReference>
<dbReference type="InterPro" id="IPR011013">
    <property type="entry name" value="Gal_mutarotase_sf_dom"/>
</dbReference>
<dbReference type="CDD" id="cd01081">
    <property type="entry name" value="Aldose_epim"/>
    <property type="match status" value="1"/>
</dbReference>
<dbReference type="Gene3D" id="2.70.98.10">
    <property type="match status" value="1"/>
</dbReference>
<comment type="caution">
    <text evidence="1">The sequence shown here is derived from an EMBL/GenBank/DDBJ whole genome shotgun (WGS) entry which is preliminary data.</text>
</comment>
<dbReference type="AlphaFoldDB" id="A0A1V4HK78"/>